<reference evidence="5" key="2">
    <citation type="submission" date="2014-03" db="EMBL/GenBank/DDBJ databases">
        <title>The whipworm genome and dual-species transcriptomics of an intimate host-pathogen interaction.</title>
        <authorList>
            <person name="Foth B.J."/>
            <person name="Tsai I.J."/>
            <person name="Reid A.J."/>
            <person name="Bancroft A.J."/>
            <person name="Nichol S."/>
            <person name="Tracey A."/>
            <person name="Holroyd N."/>
            <person name="Cotton J.A."/>
            <person name="Stanley E.J."/>
            <person name="Zarowiecki M."/>
            <person name="Liu J.Z."/>
            <person name="Huckvale T."/>
            <person name="Cooper P.J."/>
            <person name="Grencis R.K."/>
            <person name="Berriman M."/>
        </authorList>
    </citation>
    <scope>NUCLEOTIDE SEQUENCE [LARGE SCALE GENOMIC DNA]</scope>
</reference>
<keyword evidence="3" id="KW-0539">Nucleus</keyword>
<dbReference type="STRING" id="36087.A0A077ZDK0"/>
<dbReference type="AlphaFoldDB" id="A0A077ZDK0"/>
<evidence type="ECO:0000313" key="6">
    <source>
        <dbReference type="Proteomes" id="UP000030665"/>
    </source>
</evidence>
<comment type="subcellular location">
    <subcellularLocation>
        <location evidence="1">Nucleus</location>
    </subcellularLocation>
</comment>
<evidence type="ECO:0000313" key="5">
    <source>
        <dbReference type="EMBL" id="CDW58427.1"/>
    </source>
</evidence>
<comment type="similarity">
    <text evidence="2">Belongs to the Integrator subunit 2 family.</text>
</comment>
<dbReference type="PANTHER" id="PTHR28608:SF1">
    <property type="entry name" value="INTEGRATOR COMPLEX SUBUNIT 2"/>
    <property type="match status" value="1"/>
</dbReference>
<protein>
    <submittedName>
        <fullName evidence="5">INTS2 domain containing protein</fullName>
    </submittedName>
</protein>
<dbReference type="PRINTS" id="PR02105">
    <property type="entry name" value="INTSUBUNIT2"/>
</dbReference>
<feature type="compositionally biased region" description="Basic and acidic residues" evidence="4">
    <location>
        <begin position="1"/>
        <end position="21"/>
    </location>
</feature>
<evidence type="ECO:0000256" key="4">
    <source>
        <dbReference type="SAM" id="MobiDB-lite"/>
    </source>
</evidence>
<evidence type="ECO:0000256" key="2">
    <source>
        <dbReference type="ARBA" id="ARBA00006705"/>
    </source>
</evidence>
<reference evidence="5" key="1">
    <citation type="submission" date="2014-01" db="EMBL/GenBank/DDBJ databases">
        <authorList>
            <person name="Aslett M."/>
        </authorList>
    </citation>
    <scope>NUCLEOTIDE SEQUENCE</scope>
</reference>
<sequence>MAQSSDHDVKFHDTRSEKLPESQDGLPPSTNGSVTEPSSQSVNVSLDEAFNCLRILKSLLNQWRDEKPQFHCQYTFYGSPPCYFGVYVTKCYIDVLLSVVSTCLLFLHKIGQILMHNGEDNLSEENDALQFVHPELAIFPKEEELQKSLRAMFACHQLKDSSTGMFPYMQFVHVSMLLETLCLCLLICSAVRSLTNSTRLDIVRKGKKKRACQSDIRLTDLFEQFDNFSSILVLASNSPEKLISDLQLMLEVDLSLLSTVKKDDAPSVENDLNSKSKVVAKLRAGLKMVSLVKPEVFAFACNFDIDGLYRTCSPEDILPLYPFLVGAFFSLQSSGIRDQGSLFYDLLQDPLANAILLLFDADFARLADELKRDSASKGAPFAAQNLSAGLRFEMGTSDEKLYLVGAELLAARAFMKTLLSKPAVLTETAQTGMMEGRFRLFDPSDNLQLFDEYCAVVYLAGLHMPDVFPWEDLVETLLLYRNGAATVQRLVANEPSIYDIVVCTLIENASSSIETSPNDLFISENRERTLTYLCSMEPKRIYDVIERCAELRRFPGFVVRTALQYLPFHYWATFLSGNLLVKKSQSCAWFTHFVQVAQKPDSRYSNVIKNLSSVLFAQVENLLKEVEANGMMLLSHTQQATELFELICKLRCTAGLRFKDDEMRCLIRLACSRVEIGSAGASFISSGLMSLVVMSTLPTDLFLTLESTITSWIDWLVVSEDTFDQHLRQIRRSYSELLMLLALHLDSSYSAGIEELVQQVLDLSITVRASHMDRLRSILTDKVLNEMYIVERAAKVRVTPQLNADSEGFLAIYCVIELLGCRAFSKHQVTISDWIYDQLCECTVPLHGAIVKLIDTYVDSCFLPPHKLQMTRKPNVPIDETKLIDFFTQTALQPEHVVQQVLLCYYVLRCEYVYWTNLRGISLAGLKLNLYSEKVIDSIPLMYLINHVSRQSANYIPVLSAFDELVASQYAYLFINCLDIPLEQVCSSESEAAVLPTAEEIIKIAKDSPGNPVQSLAMIKYLLRVPSGHLAELIPQIALYSRYLLDPKVPEELLVSYRKLWSKAERFFPRRLYCCTSGALYFGFNEIMGPFRGERFCHSHKDLSADPLLALRCDKRVFRCPVILEMSLRILRCYLSASHLHMERQVALYLCSPTLIGKAPEELAAIERKQREIMRALMATVQTASAHILLEACMPLEGEEENELMISVLPEVKSTVCSFLHRIFLATPELMKVIHAQGYHPSLIPMTVRNIPSMHVCFCFIPEMLKKGSLKRKTFVLALLAALCEQYTIPQARRTALIAFRVLVTLASTLPVSKLVNFFTDIIDSLLRIARVIPTYSMDVTKLFVIIARICRSVVPLDSLELLKIRAQKTCSHEPDITKAVALFLKIYDAIGDDLLRSALDSTC</sequence>
<dbReference type="EMBL" id="HG806332">
    <property type="protein sequence ID" value="CDW58427.1"/>
    <property type="molecule type" value="Genomic_DNA"/>
</dbReference>
<feature type="compositionally biased region" description="Polar residues" evidence="4">
    <location>
        <begin position="28"/>
        <end position="39"/>
    </location>
</feature>
<proteinExistence type="inferred from homology"/>
<dbReference type="OrthoDB" id="1874341at2759"/>
<dbReference type="InterPro" id="IPR026236">
    <property type="entry name" value="Int2_metazoa"/>
</dbReference>
<name>A0A077ZDK0_TRITR</name>
<accession>A0A077ZDK0</accession>
<dbReference type="Pfam" id="PF14750">
    <property type="entry name" value="INTS2"/>
    <property type="match status" value="1"/>
</dbReference>
<evidence type="ECO:0000256" key="3">
    <source>
        <dbReference type="ARBA" id="ARBA00023242"/>
    </source>
</evidence>
<feature type="region of interest" description="Disordered" evidence="4">
    <location>
        <begin position="1"/>
        <end position="39"/>
    </location>
</feature>
<gene>
    <name evidence="5" type="ORF">TTRE_0000673801</name>
</gene>
<dbReference type="GO" id="GO:0032039">
    <property type="term" value="C:integrator complex"/>
    <property type="evidence" value="ECO:0007669"/>
    <property type="project" value="InterPro"/>
</dbReference>
<dbReference type="Proteomes" id="UP000030665">
    <property type="component" value="Unassembled WGS sequence"/>
</dbReference>
<dbReference type="PANTHER" id="PTHR28608">
    <property type="entry name" value="INTEGRATOR COMPLEX SUBUNIT 2"/>
    <property type="match status" value="1"/>
</dbReference>
<evidence type="ECO:0000256" key="1">
    <source>
        <dbReference type="ARBA" id="ARBA00004123"/>
    </source>
</evidence>
<dbReference type="InterPro" id="IPR029321">
    <property type="entry name" value="INTS2"/>
</dbReference>
<keyword evidence="6" id="KW-1185">Reference proteome</keyword>
<organism evidence="5 6">
    <name type="scientific">Trichuris trichiura</name>
    <name type="common">Whipworm</name>
    <name type="synonym">Trichocephalus trichiurus</name>
    <dbReference type="NCBI Taxonomy" id="36087"/>
    <lineage>
        <taxon>Eukaryota</taxon>
        <taxon>Metazoa</taxon>
        <taxon>Ecdysozoa</taxon>
        <taxon>Nematoda</taxon>
        <taxon>Enoplea</taxon>
        <taxon>Dorylaimia</taxon>
        <taxon>Trichinellida</taxon>
        <taxon>Trichuridae</taxon>
        <taxon>Trichuris</taxon>
    </lineage>
</organism>
<dbReference type="GO" id="GO:0034472">
    <property type="term" value="P:snRNA 3'-end processing"/>
    <property type="evidence" value="ECO:0007669"/>
    <property type="project" value="TreeGrafter"/>
</dbReference>